<accession>A0A2X2BWF3</accession>
<gene>
    <name evidence="2" type="ORF">NCTC11842_00162</name>
</gene>
<dbReference type="AlphaFoldDB" id="A0A2X2BWF3"/>
<sequence length="90" mass="9528">MAMISKRLSKGEKVCLAMVAVGLAAMLCGVLYMMAIVMFASSDTAMSVWSLVALTAGFVLSAVGMKLERRVNARRIAVEAITKARGSSRA</sequence>
<evidence type="ECO:0000313" key="3">
    <source>
        <dbReference type="Proteomes" id="UP000250443"/>
    </source>
</evidence>
<reference evidence="2 3" key="1">
    <citation type="submission" date="2018-06" db="EMBL/GenBank/DDBJ databases">
        <authorList>
            <consortium name="Pathogen Informatics"/>
            <person name="Doyle S."/>
        </authorList>
    </citation>
    <scope>NUCLEOTIDE SEQUENCE [LARGE SCALE GENOMIC DNA]</scope>
    <source>
        <strain evidence="2 3">NCTC11842</strain>
    </source>
</reference>
<dbReference type="EMBL" id="UAUF01000002">
    <property type="protein sequence ID" value="SPZ00017.1"/>
    <property type="molecule type" value="Genomic_DNA"/>
</dbReference>
<feature type="transmembrane region" description="Helical" evidence="1">
    <location>
        <begin position="46"/>
        <end position="65"/>
    </location>
</feature>
<name>A0A2X2BWF3_PSELU</name>
<keyword evidence="1" id="KW-0812">Transmembrane</keyword>
<evidence type="ECO:0000256" key="1">
    <source>
        <dbReference type="SAM" id="Phobius"/>
    </source>
</evidence>
<protein>
    <submittedName>
        <fullName evidence="2">Uncharacterized protein</fullName>
    </submittedName>
</protein>
<organism evidence="2 3">
    <name type="scientific">Pseudomonas luteola</name>
    <dbReference type="NCBI Taxonomy" id="47886"/>
    <lineage>
        <taxon>Bacteria</taxon>
        <taxon>Pseudomonadati</taxon>
        <taxon>Pseudomonadota</taxon>
        <taxon>Gammaproteobacteria</taxon>
        <taxon>Pseudomonadales</taxon>
        <taxon>Pseudomonadaceae</taxon>
        <taxon>Pseudomonas</taxon>
    </lineage>
</organism>
<keyword evidence="1" id="KW-1133">Transmembrane helix</keyword>
<keyword evidence="1" id="KW-0472">Membrane</keyword>
<evidence type="ECO:0000313" key="2">
    <source>
        <dbReference type="EMBL" id="SPZ00017.1"/>
    </source>
</evidence>
<proteinExistence type="predicted"/>
<dbReference type="Proteomes" id="UP000250443">
    <property type="component" value="Unassembled WGS sequence"/>
</dbReference>
<feature type="transmembrane region" description="Helical" evidence="1">
    <location>
        <begin position="14"/>
        <end position="40"/>
    </location>
</feature>